<keyword evidence="3" id="KW-1185">Reference proteome</keyword>
<proteinExistence type="predicted"/>
<accession>A0A816BNF4</accession>
<evidence type="ECO:0000313" key="1">
    <source>
        <dbReference type="EMBL" id="CAF1522775.1"/>
    </source>
</evidence>
<name>A0A816BNF4_ADIRI</name>
<evidence type="ECO:0000313" key="2">
    <source>
        <dbReference type="EMBL" id="CAF1611660.1"/>
    </source>
</evidence>
<dbReference type="OrthoDB" id="10028542at2759"/>
<dbReference type="EMBL" id="CAJNOJ010000788">
    <property type="protein sequence ID" value="CAF1522775.1"/>
    <property type="molecule type" value="Genomic_DNA"/>
</dbReference>
<organism evidence="2 3">
    <name type="scientific">Adineta ricciae</name>
    <name type="common">Rotifer</name>
    <dbReference type="NCBI Taxonomy" id="249248"/>
    <lineage>
        <taxon>Eukaryota</taxon>
        <taxon>Metazoa</taxon>
        <taxon>Spiralia</taxon>
        <taxon>Gnathifera</taxon>
        <taxon>Rotifera</taxon>
        <taxon>Eurotatoria</taxon>
        <taxon>Bdelloidea</taxon>
        <taxon>Adinetida</taxon>
        <taxon>Adinetidae</taxon>
        <taxon>Adineta</taxon>
    </lineage>
</organism>
<protein>
    <submittedName>
        <fullName evidence="2">Uncharacterized protein</fullName>
    </submittedName>
</protein>
<evidence type="ECO:0000313" key="3">
    <source>
        <dbReference type="Proteomes" id="UP000663828"/>
    </source>
</evidence>
<dbReference type="Proteomes" id="UP000663852">
    <property type="component" value="Unassembled WGS sequence"/>
</dbReference>
<dbReference type="AlphaFoldDB" id="A0A816BNF4"/>
<comment type="caution">
    <text evidence="2">The sequence shown here is derived from an EMBL/GenBank/DDBJ whole genome shotgun (WGS) entry which is preliminary data.</text>
</comment>
<sequence length="155" mass="17358">MSRKVSSGYITRQPTNLSNVHNSFRLLGNENLLHSWIFTEGSCGCTGSYYTTLTDTRLLLRSEDTKCCGCCCNPSYTDAAIFLRDIAEMRESTEAQDCCSRLLSKCCFCCVNNPKYMELRGSFGSEILHLSTFDMTNAQMEIPAAIGNHKLVSQY</sequence>
<reference evidence="2" key="1">
    <citation type="submission" date="2021-02" db="EMBL/GenBank/DDBJ databases">
        <authorList>
            <person name="Nowell W R."/>
        </authorList>
    </citation>
    <scope>NUCLEOTIDE SEQUENCE</scope>
</reference>
<dbReference type="EMBL" id="CAJNOR010007143">
    <property type="protein sequence ID" value="CAF1611660.1"/>
    <property type="molecule type" value="Genomic_DNA"/>
</dbReference>
<dbReference type="Proteomes" id="UP000663828">
    <property type="component" value="Unassembled WGS sequence"/>
</dbReference>
<gene>
    <name evidence="1" type="ORF">EDS130_LOCUS43992</name>
    <name evidence="2" type="ORF">XAT740_LOCUS48977</name>
</gene>